<comment type="caution">
    <text evidence="4">The sequence shown here is derived from an EMBL/GenBank/DDBJ whole genome shotgun (WGS) entry which is preliminary data.</text>
</comment>
<dbReference type="PANTHER" id="PTHR13774:SF39">
    <property type="entry name" value="BIOSYNTHESIS PROTEIN, PUTATIVE-RELATED"/>
    <property type="match status" value="1"/>
</dbReference>
<evidence type="ECO:0000256" key="2">
    <source>
        <dbReference type="ARBA" id="ARBA00023235"/>
    </source>
</evidence>
<dbReference type="SUPFAM" id="SSF54506">
    <property type="entry name" value="Diaminopimelate epimerase-like"/>
    <property type="match status" value="1"/>
</dbReference>
<dbReference type="PANTHER" id="PTHR13774">
    <property type="entry name" value="PHENAZINE BIOSYNTHESIS PROTEIN"/>
    <property type="match status" value="1"/>
</dbReference>
<organism evidence="4 5">
    <name type="scientific">Streptomyces cuspidosporus</name>
    <dbReference type="NCBI Taxonomy" id="66882"/>
    <lineage>
        <taxon>Bacteria</taxon>
        <taxon>Bacillati</taxon>
        <taxon>Actinomycetota</taxon>
        <taxon>Actinomycetes</taxon>
        <taxon>Kitasatosporales</taxon>
        <taxon>Streptomycetaceae</taxon>
        <taxon>Streptomyces</taxon>
    </lineage>
</organism>
<accession>A0ABN3H2J3</accession>
<feature type="compositionally biased region" description="Low complexity" evidence="3">
    <location>
        <begin position="1"/>
        <end position="23"/>
    </location>
</feature>
<feature type="region of interest" description="Disordered" evidence="3">
    <location>
        <begin position="1"/>
        <end position="24"/>
    </location>
</feature>
<feature type="region of interest" description="Disordered" evidence="3">
    <location>
        <begin position="130"/>
        <end position="156"/>
    </location>
</feature>
<reference evidence="4 5" key="1">
    <citation type="journal article" date="2019" name="Int. J. Syst. Evol. Microbiol.">
        <title>The Global Catalogue of Microorganisms (GCM) 10K type strain sequencing project: providing services to taxonomists for standard genome sequencing and annotation.</title>
        <authorList>
            <consortium name="The Broad Institute Genomics Platform"/>
            <consortium name="The Broad Institute Genome Sequencing Center for Infectious Disease"/>
            <person name="Wu L."/>
            <person name="Ma J."/>
        </authorList>
    </citation>
    <scope>NUCLEOTIDE SEQUENCE [LARGE SCALE GENOMIC DNA]</scope>
    <source>
        <strain evidence="4 5">JCM 4316</strain>
    </source>
</reference>
<evidence type="ECO:0000313" key="5">
    <source>
        <dbReference type="Proteomes" id="UP001500253"/>
    </source>
</evidence>
<keyword evidence="2 4" id="KW-0413">Isomerase</keyword>
<evidence type="ECO:0000256" key="1">
    <source>
        <dbReference type="ARBA" id="ARBA00008270"/>
    </source>
</evidence>
<evidence type="ECO:0000256" key="3">
    <source>
        <dbReference type="SAM" id="MobiDB-lite"/>
    </source>
</evidence>
<sequence length="311" mass="32917">MTAHTAPAAPTAPAPEADAPGTDDVLHYSAFTTDPSGGNPAGVVLDATALDDARMVAIAARVGYSETAFVTARDEAARRYGLRYFSPRAEVAFCGHATIATAVALAERTGPGELVFDTPVGEIRVATTLADGADGDGSAPQATLTSAPAHSRPADEALTEQVLKALRWTRDDLDPALPPHIAFGGNDHFVLAAATRERLADLDYDFDALEELMARHEWTTVHLVWRESADRFDFHARDPFPPGGVVEDPATGAAAAAFGGYLRALGLVTEPTRVQIRQGEDMGRPSQLLVDLTPDDDRSRVTGRAVRIPGA</sequence>
<dbReference type="InterPro" id="IPR003719">
    <property type="entry name" value="Phenazine_PhzF-like"/>
</dbReference>
<dbReference type="Gene3D" id="3.10.310.10">
    <property type="entry name" value="Diaminopimelate Epimerase, Chain A, domain 1"/>
    <property type="match status" value="2"/>
</dbReference>
<dbReference type="RefSeq" id="WP_346178237.1">
    <property type="nucleotide sequence ID" value="NZ_BAAASD010000042.1"/>
</dbReference>
<gene>
    <name evidence="4" type="ORF">GCM10010246_68940</name>
</gene>
<evidence type="ECO:0000313" key="4">
    <source>
        <dbReference type="EMBL" id="GAA2366187.1"/>
    </source>
</evidence>
<dbReference type="PIRSF" id="PIRSF016184">
    <property type="entry name" value="PhzC_PhzF"/>
    <property type="match status" value="1"/>
</dbReference>
<name>A0ABN3H2J3_9ACTN</name>
<dbReference type="NCBIfam" id="TIGR00654">
    <property type="entry name" value="PhzF_family"/>
    <property type="match status" value="1"/>
</dbReference>
<dbReference type="EMBL" id="BAAASD010000042">
    <property type="protein sequence ID" value="GAA2366187.1"/>
    <property type="molecule type" value="Genomic_DNA"/>
</dbReference>
<keyword evidence="5" id="KW-1185">Reference proteome</keyword>
<dbReference type="Proteomes" id="UP001500253">
    <property type="component" value="Unassembled WGS sequence"/>
</dbReference>
<dbReference type="Pfam" id="PF02567">
    <property type="entry name" value="PhzC-PhzF"/>
    <property type="match status" value="1"/>
</dbReference>
<proteinExistence type="inferred from homology"/>
<dbReference type="GO" id="GO:0016853">
    <property type="term" value="F:isomerase activity"/>
    <property type="evidence" value="ECO:0007669"/>
    <property type="project" value="UniProtKB-KW"/>
</dbReference>
<comment type="similarity">
    <text evidence="1">Belongs to the PhzF family.</text>
</comment>
<protein>
    <submittedName>
        <fullName evidence="4">PhzF family phenazine biosynthesis isomerase</fullName>
    </submittedName>
</protein>